<dbReference type="Proteomes" id="UP000219042">
    <property type="component" value="Unassembled WGS sequence"/>
</dbReference>
<sequence>MNSLEACLSEIEKIDTQNNLSIKMNSLCQEAFERYEAKKCNVPYEELKQKLDEAENFFGYRYIPSSPHNNDWLIWLASWQTRQKLFEKAYEEIDCKISTDSQLVTNSCADEFLGVDANETAEFIKKIMLSEEE</sequence>
<dbReference type="EMBL" id="OANT01000002">
    <property type="protein sequence ID" value="SNX44199.1"/>
    <property type="molecule type" value="Genomic_DNA"/>
</dbReference>
<gene>
    <name evidence="1" type="ORF">SAMN05421731_102360</name>
</gene>
<proteinExistence type="predicted"/>
<keyword evidence="2" id="KW-1185">Reference proteome</keyword>
<dbReference type="AlphaFoldDB" id="A0A240E7L2"/>
<dbReference type="RefSeq" id="WP_097078446.1">
    <property type="nucleotide sequence ID" value="NZ_BAABHT010000003.1"/>
</dbReference>
<dbReference type="OrthoDB" id="9809695at2"/>
<name>A0A240E7L2_9GAMM</name>
<organism evidence="1 2">
    <name type="scientific">Acinetobacter puyangensis</name>
    <dbReference type="NCBI Taxonomy" id="1096779"/>
    <lineage>
        <taxon>Bacteria</taxon>
        <taxon>Pseudomonadati</taxon>
        <taxon>Pseudomonadota</taxon>
        <taxon>Gammaproteobacteria</taxon>
        <taxon>Moraxellales</taxon>
        <taxon>Moraxellaceae</taxon>
        <taxon>Acinetobacter</taxon>
    </lineage>
</organism>
<protein>
    <submittedName>
        <fullName evidence="1">Uncharacterized protein</fullName>
    </submittedName>
</protein>
<reference evidence="2" key="1">
    <citation type="submission" date="2016-09" db="EMBL/GenBank/DDBJ databases">
        <authorList>
            <person name="Varghese N."/>
            <person name="Submissions S."/>
        </authorList>
    </citation>
    <scope>NUCLEOTIDE SEQUENCE [LARGE SCALE GENOMIC DNA]</scope>
    <source>
        <strain evidence="2">ANC 4466</strain>
    </source>
</reference>
<accession>A0A240E7L2</accession>
<evidence type="ECO:0000313" key="2">
    <source>
        <dbReference type="Proteomes" id="UP000219042"/>
    </source>
</evidence>
<evidence type="ECO:0000313" key="1">
    <source>
        <dbReference type="EMBL" id="SNX44199.1"/>
    </source>
</evidence>